<dbReference type="Gene3D" id="3.80.10.10">
    <property type="entry name" value="Ribonuclease Inhibitor"/>
    <property type="match status" value="3"/>
</dbReference>
<evidence type="ECO:0000313" key="2">
    <source>
        <dbReference type="Proteomes" id="UP000001514"/>
    </source>
</evidence>
<dbReference type="HOGENOM" id="CLU_037374_0_0_1"/>
<dbReference type="InterPro" id="IPR051341">
    <property type="entry name" value="Zyg-11_UBL_adapter"/>
</dbReference>
<feature type="non-terminal residue" evidence="1">
    <location>
        <position position="1"/>
    </location>
</feature>
<keyword evidence="2" id="KW-1185">Reference proteome</keyword>
<dbReference type="InParanoid" id="D8SHI0"/>
<dbReference type="KEGG" id="smo:SELMODRAFT_52320"/>
<accession>D8SHI0</accession>
<dbReference type="InterPro" id="IPR001611">
    <property type="entry name" value="Leu-rich_rpt"/>
</dbReference>
<dbReference type="Pfam" id="PF13516">
    <property type="entry name" value="LRR_6"/>
    <property type="match status" value="1"/>
</dbReference>
<feature type="non-terminal residue" evidence="1">
    <location>
        <position position="516"/>
    </location>
</feature>
<gene>
    <name evidence="1" type="ORF">SELMODRAFT_52320</name>
</gene>
<dbReference type="eggNOG" id="ENOG502QV2U">
    <property type="taxonomic scope" value="Eukaryota"/>
</dbReference>
<dbReference type="AlphaFoldDB" id="D8SHI0"/>
<protein>
    <submittedName>
        <fullName evidence="1">Uncharacterized protein</fullName>
    </submittedName>
</protein>
<dbReference type="Gramene" id="EFJ16006">
    <property type="protein sequence ID" value="EFJ16006"/>
    <property type="gene ID" value="SELMODRAFT_52320"/>
</dbReference>
<reference evidence="1 2" key="1">
    <citation type="journal article" date="2011" name="Science">
        <title>The Selaginella genome identifies genetic changes associated with the evolution of vascular plants.</title>
        <authorList>
            <person name="Banks J.A."/>
            <person name="Nishiyama T."/>
            <person name="Hasebe M."/>
            <person name="Bowman J.L."/>
            <person name="Gribskov M."/>
            <person name="dePamphilis C."/>
            <person name="Albert V.A."/>
            <person name="Aono N."/>
            <person name="Aoyama T."/>
            <person name="Ambrose B.A."/>
            <person name="Ashton N.W."/>
            <person name="Axtell M.J."/>
            <person name="Barker E."/>
            <person name="Barker M.S."/>
            <person name="Bennetzen J.L."/>
            <person name="Bonawitz N.D."/>
            <person name="Chapple C."/>
            <person name="Cheng C."/>
            <person name="Correa L.G."/>
            <person name="Dacre M."/>
            <person name="DeBarry J."/>
            <person name="Dreyer I."/>
            <person name="Elias M."/>
            <person name="Engstrom E.M."/>
            <person name="Estelle M."/>
            <person name="Feng L."/>
            <person name="Finet C."/>
            <person name="Floyd S.K."/>
            <person name="Frommer W.B."/>
            <person name="Fujita T."/>
            <person name="Gramzow L."/>
            <person name="Gutensohn M."/>
            <person name="Harholt J."/>
            <person name="Hattori M."/>
            <person name="Heyl A."/>
            <person name="Hirai T."/>
            <person name="Hiwatashi Y."/>
            <person name="Ishikawa M."/>
            <person name="Iwata M."/>
            <person name="Karol K.G."/>
            <person name="Koehler B."/>
            <person name="Kolukisaoglu U."/>
            <person name="Kubo M."/>
            <person name="Kurata T."/>
            <person name="Lalonde S."/>
            <person name="Li K."/>
            <person name="Li Y."/>
            <person name="Litt A."/>
            <person name="Lyons E."/>
            <person name="Manning G."/>
            <person name="Maruyama T."/>
            <person name="Michael T.P."/>
            <person name="Mikami K."/>
            <person name="Miyazaki S."/>
            <person name="Morinaga S."/>
            <person name="Murata T."/>
            <person name="Mueller-Roeber B."/>
            <person name="Nelson D.R."/>
            <person name="Obara M."/>
            <person name="Oguri Y."/>
            <person name="Olmstead R.G."/>
            <person name="Onodera N."/>
            <person name="Petersen B.L."/>
            <person name="Pils B."/>
            <person name="Prigge M."/>
            <person name="Rensing S.A."/>
            <person name="Riano-Pachon D.M."/>
            <person name="Roberts A.W."/>
            <person name="Sato Y."/>
            <person name="Scheller H.V."/>
            <person name="Schulz B."/>
            <person name="Schulz C."/>
            <person name="Shakirov E.V."/>
            <person name="Shibagaki N."/>
            <person name="Shinohara N."/>
            <person name="Shippen D.E."/>
            <person name="Soerensen I."/>
            <person name="Sotooka R."/>
            <person name="Sugimoto N."/>
            <person name="Sugita M."/>
            <person name="Sumikawa N."/>
            <person name="Tanurdzic M."/>
            <person name="Theissen G."/>
            <person name="Ulvskov P."/>
            <person name="Wakazuki S."/>
            <person name="Weng J.K."/>
            <person name="Willats W.W."/>
            <person name="Wipf D."/>
            <person name="Wolf P.G."/>
            <person name="Yang L."/>
            <person name="Zimmer A.D."/>
            <person name="Zhu Q."/>
            <person name="Mitros T."/>
            <person name="Hellsten U."/>
            <person name="Loque D."/>
            <person name="Otillar R."/>
            <person name="Salamov A."/>
            <person name="Schmutz J."/>
            <person name="Shapiro H."/>
            <person name="Lindquist E."/>
            <person name="Lucas S."/>
            <person name="Rokhsar D."/>
            <person name="Grigoriev I.V."/>
        </authorList>
    </citation>
    <scope>NUCLEOTIDE SEQUENCE [LARGE SCALE GENOMIC DNA]</scope>
</reference>
<name>D8SHI0_SELML</name>
<evidence type="ECO:0000313" key="1">
    <source>
        <dbReference type="EMBL" id="EFJ16006.1"/>
    </source>
</evidence>
<dbReference type="Proteomes" id="UP000001514">
    <property type="component" value="Unassembled WGS sequence"/>
</dbReference>
<sequence length="516" mass="57122">LVDLCLEAASRSADSVRSWRRQRRTLEILPAHLAESLLHQLLVKNLFSPPLLELFQLSVEELDLNGELSVDAEWMAYIGGFRHLRVLKVESCKALNNSAIWHLSGKLHFSFERKLIDRCSKITNQGLEHILTLGKLKHLGLSETGIGEQGIGKLAVLRNLSHLDLGGLPVTDSHVSSLLVLQLLIDLQLWGSSITNEGANMLRGFPRLEILNLAWTKVSVVPSMPRVSQLNLSHCVVLSVSEEGSALDQLRLSGATIQDPLRVLHSHSLPELSVLELSATNLAALTFLGSLKRVVKLDLSSMPSVSSDTMNLLAKCARNLKHLDLSDTRVGSEGVAVLTGHVPALEHLSLRGTSITDSVFGYLGLMPLLIDIDLSNTSLTGMPVFEFTKVYYTCAPVDSSFWSVLHLQQLHNLRRLDLRRTRFSDKSCKRLACLVRLTHLLLCAEFLTDASLHELSALPNLRSLAFQGTVLTDAGLRSLKPPPPLEELDLTDCWLLTEGCLLQFCDYYRSVTVKHD</sequence>
<dbReference type="InterPro" id="IPR032675">
    <property type="entry name" value="LRR_dom_sf"/>
</dbReference>
<dbReference type="SUPFAM" id="SSF52047">
    <property type="entry name" value="RNI-like"/>
    <property type="match status" value="1"/>
</dbReference>
<dbReference type="OMA" id="ADCHRIT"/>
<dbReference type="PANTHER" id="PTHR12904:SF23">
    <property type="entry name" value="PROTEIN ZER-1 HOMOLOG"/>
    <property type="match status" value="1"/>
</dbReference>
<organism evidence="2">
    <name type="scientific">Selaginella moellendorffii</name>
    <name type="common">Spikemoss</name>
    <dbReference type="NCBI Taxonomy" id="88036"/>
    <lineage>
        <taxon>Eukaryota</taxon>
        <taxon>Viridiplantae</taxon>
        <taxon>Streptophyta</taxon>
        <taxon>Embryophyta</taxon>
        <taxon>Tracheophyta</taxon>
        <taxon>Lycopodiopsida</taxon>
        <taxon>Selaginellales</taxon>
        <taxon>Selaginellaceae</taxon>
        <taxon>Selaginella</taxon>
    </lineage>
</organism>
<dbReference type="EMBL" id="GL377620">
    <property type="protein sequence ID" value="EFJ16006.1"/>
    <property type="molecule type" value="Genomic_DNA"/>
</dbReference>
<dbReference type="PANTHER" id="PTHR12904">
    <property type="match status" value="1"/>
</dbReference>
<proteinExistence type="predicted"/>